<protein>
    <recommendedName>
        <fullName evidence="5">HTH marR-type domain-containing protein</fullName>
    </recommendedName>
</protein>
<dbReference type="InterPro" id="IPR011991">
    <property type="entry name" value="ArsR-like_HTH"/>
</dbReference>
<dbReference type="RefSeq" id="WP_051697100.1">
    <property type="nucleotide sequence ID" value="NZ_AUNB01000018.1"/>
</dbReference>
<evidence type="ECO:0000256" key="4">
    <source>
        <dbReference type="SAM" id="MobiDB-lite"/>
    </source>
</evidence>
<dbReference type="eggNOG" id="COG1510">
    <property type="taxonomic scope" value="Bacteria"/>
</dbReference>
<keyword evidence="2" id="KW-0238">DNA-binding</keyword>
<dbReference type="Gene3D" id="1.10.10.10">
    <property type="entry name" value="Winged helix-like DNA-binding domain superfamily/Winged helix DNA-binding domain"/>
    <property type="match status" value="1"/>
</dbReference>
<dbReference type="GO" id="GO:0003700">
    <property type="term" value="F:DNA-binding transcription factor activity"/>
    <property type="evidence" value="ECO:0007669"/>
    <property type="project" value="InterPro"/>
</dbReference>
<dbReference type="SUPFAM" id="SSF46785">
    <property type="entry name" value="Winged helix' DNA-binding domain"/>
    <property type="match status" value="1"/>
</dbReference>
<accession>A0A074KG46</accession>
<dbReference type="InterPro" id="IPR036390">
    <property type="entry name" value="WH_DNA-bd_sf"/>
</dbReference>
<dbReference type="CDD" id="cd00090">
    <property type="entry name" value="HTH_ARSR"/>
    <property type="match status" value="1"/>
</dbReference>
<feature type="compositionally biased region" description="Basic residues" evidence="4">
    <location>
        <begin position="164"/>
        <end position="182"/>
    </location>
</feature>
<sequence>MTDPDLSDTFGEIAPRFGLSRPAGRCFGAIWRAAQAPCAEDLVDQLGLSRSNISVALKELREAGLIQSARTPGSRKEFFVAPADPWELARLVLAERARRVIGPARDQLAALESRSNDPRAAALCEVLDAVAGHMGALSRLEAPALASEIDPARGPAEPVARPSTAKKKKKKSSKHPKPYREP</sequence>
<organism evidence="6 7">
    <name type="scientific">Thioclava indica</name>
    <dbReference type="NCBI Taxonomy" id="1353528"/>
    <lineage>
        <taxon>Bacteria</taxon>
        <taxon>Pseudomonadati</taxon>
        <taxon>Pseudomonadota</taxon>
        <taxon>Alphaproteobacteria</taxon>
        <taxon>Rhodobacterales</taxon>
        <taxon>Paracoccaceae</taxon>
        <taxon>Thioclava</taxon>
    </lineage>
</organism>
<name>A0A074KG46_9RHOB</name>
<feature type="domain" description="HTH marR-type" evidence="5">
    <location>
        <begin position="18"/>
        <end position="76"/>
    </location>
</feature>
<gene>
    <name evidence="6" type="ORF">DT23_03310</name>
</gene>
<dbReference type="Proteomes" id="UP000027471">
    <property type="component" value="Unassembled WGS sequence"/>
</dbReference>
<dbReference type="EMBL" id="AUNB01000018">
    <property type="protein sequence ID" value="KEO60532.1"/>
    <property type="molecule type" value="Genomic_DNA"/>
</dbReference>
<evidence type="ECO:0000256" key="3">
    <source>
        <dbReference type="ARBA" id="ARBA00023163"/>
    </source>
</evidence>
<dbReference type="InterPro" id="IPR000835">
    <property type="entry name" value="HTH_MarR-typ"/>
</dbReference>
<comment type="caution">
    <text evidence="6">The sequence shown here is derived from an EMBL/GenBank/DDBJ whole genome shotgun (WGS) entry which is preliminary data.</text>
</comment>
<dbReference type="STRING" id="1353528.DT23_03310"/>
<dbReference type="InterPro" id="IPR052362">
    <property type="entry name" value="HTH-GbsR_regulator"/>
</dbReference>
<proteinExistence type="predicted"/>
<evidence type="ECO:0000313" key="7">
    <source>
        <dbReference type="Proteomes" id="UP000027471"/>
    </source>
</evidence>
<reference evidence="6 7" key="1">
    <citation type="journal article" date="2015" name="Antonie Van Leeuwenhoek">
        <title>Thioclava indica sp. nov., isolated from surface seawater of the Indian Ocean.</title>
        <authorList>
            <person name="Liu Y."/>
            <person name="Lai Q."/>
            <person name="Du J."/>
            <person name="Xu H."/>
            <person name="Jiang L."/>
            <person name="Shao Z."/>
        </authorList>
    </citation>
    <scope>NUCLEOTIDE SEQUENCE [LARGE SCALE GENOMIC DNA]</scope>
    <source>
        <strain evidence="6 7">DT23-4</strain>
    </source>
</reference>
<evidence type="ECO:0000259" key="5">
    <source>
        <dbReference type="Pfam" id="PF12802"/>
    </source>
</evidence>
<dbReference type="GO" id="GO:0003677">
    <property type="term" value="F:DNA binding"/>
    <property type="evidence" value="ECO:0007669"/>
    <property type="project" value="UniProtKB-KW"/>
</dbReference>
<keyword evidence="1" id="KW-0805">Transcription regulation</keyword>
<feature type="region of interest" description="Disordered" evidence="4">
    <location>
        <begin position="146"/>
        <end position="182"/>
    </location>
</feature>
<keyword evidence="3" id="KW-0804">Transcription</keyword>
<dbReference type="OrthoDB" id="9792628at2"/>
<keyword evidence="7" id="KW-1185">Reference proteome</keyword>
<dbReference type="AlphaFoldDB" id="A0A074KG46"/>
<evidence type="ECO:0000313" key="6">
    <source>
        <dbReference type="EMBL" id="KEO60532.1"/>
    </source>
</evidence>
<dbReference type="PANTHER" id="PTHR38465:SF1">
    <property type="entry name" value="HTH-TYPE TRANSCRIPTIONAL REGULATOR MJ1563-RELATED"/>
    <property type="match status" value="1"/>
</dbReference>
<dbReference type="InterPro" id="IPR036388">
    <property type="entry name" value="WH-like_DNA-bd_sf"/>
</dbReference>
<evidence type="ECO:0000256" key="1">
    <source>
        <dbReference type="ARBA" id="ARBA00023015"/>
    </source>
</evidence>
<dbReference type="PANTHER" id="PTHR38465">
    <property type="entry name" value="HTH-TYPE TRANSCRIPTIONAL REGULATOR MJ1563-RELATED"/>
    <property type="match status" value="1"/>
</dbReference>
<evidence type="ECO:0000256" key="2">
    <source>
        <dbReference type="ARBA" id="ARBA00023125"/>
    </source>
</evidence>
<dbReference type="Pfam" id="PF12802">
    <property type="entry name" value="MarR_2"/>
    <property type="match status" value="1"/>
</dbReference>